<keyword evidence="3" id="KW-0808">Transferase</keyword>
<dbReference type="OrthoDB" id="9979394at2759"/>
<dbReference type="Pfam" id="PF00781">
    <property type="entry name" value="DAGK_cat"/>
    <property type="match status" value="1"/>
</dbReference>
<dbReference type="Gene3D" id="3.40.50.10330">
    <property type="entry name" value="Probable inorganic polyphosphate/atp-NAD kinase, domain 1"/>
    <property type="match status" value="1"/>
</dbReference>
<name>A0A443S730_9ACAR</name>
<dbReference type="GO" id="GO:0046512">
    <property type="term" value="P:sphingosine biosynthetic process"/>
    <property type="evidence" value="ECO:0007669"/>
    <property type="project" value="TreeGrafter"/>
</dbReference>
<organism evidence="3 4">
    <name type="scientific">Leptotrombidium deliense</name>
    <dbReference type="NCBI Taxonomy" id="299467"/>
    <lineage>
        <taxon>Eukaryota</taxon>
        <taxon>Metazoa</taxon>
        <taxon>Ecdysozoa</taxon>
        <taxon>Arthropoda</taxon>
        <taxon>Chelicerata</taxon>
        <taxon>Arachnida</taxon>
        <taxon>Acari</taxon>
        <taxon>Acariformes</taxon>
        <taxon>Trombidiformes</taxon>
        <taxon>Prostigmata</taxon>
        <taxon>Anystina</taxon>
        <taxon>Parasitengona</taxon>
        <taxon>Trombiculoidea</taxon>
        <taxon>Trombiculidae</taxon>
        <taxon>Leptotrombidium</taxon>
    </lineage>
</organism>
<dbReference type="GO" id="GO:0047620">
    <property type="term" value="F:acylglycerol kinase activity"/>
    <property type="evidence" value="ECO:0007669"/>
    <property type="project" value="UniProtKB-EC"/>
</dbReference>
<dbReference type="GO" id="GO:0046513">
    <property type="term" value="P:ceramide biosynthetic process"/>
    <property type="evidence" value="ECO:0007669"/>
    <property type="project" value="TreeGrafter"/>
</dbReference>
<dbReference type="PANTHER" id="PTHR12358">
    <property type="entry name" value="SPHINGOSINE KINASE"/>
    <property type="match status" value="1"/>
</dbReference>
<protein>
    <submittedName>
        <fullName evidence="3">Acylglycerol kinase-like protein</fullName>
    </submittedName>
</protein>
<proteinExistence type="predicted"/>
<evidence type="ECO:0000313" key="4">
    <source>
        <dbReference type="Proteomes" id="UP000288716"/>
    </source>
</evidence>
<dbReference type="GO" id="GO:0005524">
    <property type="term" value="F:ATP binding"/>
    <property type="evidence" value="ECO:0007669"/>
    <property type="project" value="UniProtKB-KW"/>
</dbReference>
<dbReference type="InterPro" id="IPR050187">
    <property type="entry name" value="Lipid_Phosphate_FormReg"/>
</dbReference>
<dbReference type="PANTHER" id="PTHR12358:SF31">
    <property type="entry name" value="ACYLGLYCEROL KINASE, MITOCHONDRIAL"/>
    <property type="match status" value="1"/>
</dbReference>
<feature type="compositionally biased region" description="Basic and acidic residues" evidence="1">
    <location>
        <begin position="384"/>
        <end position="397"/>
    </location>
</feature>
<keyword evidence="4" id="KW-1185">Reference proteome</keyword>
<dbReference type="GO" id="GO:0046486">
    <property type="term" value="P:glycerolipid metabolic process"/>
    <property type="evidence" value="ECO:0007669"/>
    <property type="project" value="UniProtKB-UniPathway"/>
</dbReference>
<dbReference type="SUPFAM" id="SSF111331">
    <property type="entry name" value="NAD kinase/diacylglycerol kinase-like"/>
    <property type="match status" value="1"/>
</dbReference>
<accession>A0A443S730</accession>
<dbReference type="InterPro" id="IPR017438">
    <property type="entry name" value="ATP-NAD_kinase_N"/>
</dbReference>
<gene>
    <name evidence="3" type="ORF">B4U80_11562</name>
</gene>
<dbReference type="GO" id="GO:0001729">
    <property type="term" value="F:ceramide kinase activity"/>
    <property type="evidence" value="ECO:0007669"/>
    <property type="project" value="UniProtKB-EC"/>
</dbReference>
<feature type="domain" description="DAGKc" evidence="2">
    <location>
        <begin position="23"/>
        <end position="119"/>
    </location>
</feature>
<dbReference type="InterPro" id="IPR016064">
    <property type="entry name" value="NAD/diacylglycerol_kinase_sf"/>
</dbReference>
<dbReference type="AlphaFoldDB" id="A0A443S730"/>
<dbReference type="UniPathway" id="UPA00230"/>
<dbReference type="EMBL" id="NCKV01006597">
    <property type="protein sequence ID" value="RWS23358.1"/>
    <property type="molecule type" value="Genomic_DNA"/>
</dbReference>
<keyword evidence="3" id="KW-0418">Kinase</keyword>
<evidence type="ECO:0000313" key="3">
    <source>
        <dbReference type="EMBL" id="RWS23358.1"/>
    </source>
</evidence>
<dbReference type="VEuPathDB" id="VectorBase:LDEU008682"/>
<dbReference type="GO" id="GO:0004143">
    <property type="term" value="F:ATP-dependent diacylglycerol kinase activity"/>
    <property type="evidence" value="ECO:0007669"/>
    <property type="project" value="UniProtKB-EC"/>
</dbReference>
<feature type="region of interest" description="Disordered" evidence="1">
    <location>
        <begin position="376"/>
        <end position="397"/>
    </location>
</feature>
<evidence type="ECO:0000259" key="2">
    <source>
        <dbReference type="PROSITE" id="PS50146"/>
    </source>
</evidence>
<dbReference type="STRING" id="299467.A0A443S730"/>
<dbReference type="GO" id="GO:0005743">
    <property type="term" value="C:mitochondrial inner membrane"/>
    <property type="evidence" value="ECO:0007669"/>
    <property type="project" value="UniProtKB-SubCell"/>
</dbReference>
<dbReference type="PROSITE" id="PS50146">
    <property type="entry name" value="DAGK"/>
    <property type="match status" value="1"/>
</dbReference>
<evidence type="ECO:0000256" key="1">
    <source>
        <dbReference type="SAM" id="MobiDB-lite"/>
    </source>
</evidence>
<comment type="caution">
    <text evidence="3">The sequence shown here is derived from an EMBL/GenBank/DDBJ whole genome shotgun (WGS) entry which is preliminary data.</text>
</comment>
<sequence>NSLMKVYCEEALKIGDQILNPYSASRHITVILNPVSKDKKCKYLFEHYVAPLLHCAGIKVSVVQTESQGEARGLMSVMADTDAVVVVGGNGTVQDSITGLLRRVDADVVVPSMPIGIIPVTNHPLSFSQLFDLKQFFDKDKKRVAEVKMLAEATMAVVRETVKAIDVVKIEGKEMGTTVFALNTIDFGLLSDLTKKADKYWYYGSHLKPYYSLIRGTLFKSSSSLEIPEDIRISYTEPCSGCCKCYKKYAVSKPAKVDDANVSRRWWHSFIPRQLGSNTQPVLEPTVDYTKIVNENCGVWKSLPENHLLNVSVQNSFKNEKLKLVLHTAGDVKKSDLIEEGVKMYRKENFTSNIAKNVEAEHIRIEFLRNDNQSENSSINADECVNKESNEESQEKEIISSKNVPNLWFRIDNEDYEAQNVEISLMPKKLRVYC</sequence>
<reference evidence="3 4" key="1">
    <citation type="journal article" date="2018" name="Gigascience">
        <title>Genomes of trombidid mites reveal novel predicted allergens and laterally-transferred genes associated with secondary metabolism.</title>
        <authorList>
            <person name="Dong X."/>
            <person name="Chaisiri K."/>
            <person name="Xia D."/>
            <person name="Armstrong S.D."/>
            <person name="Fang Y."/>
            <person name="Donnelly M.J."/>
            <person name="Kadowaki T."/>
            <person name="McGarry J.W."/>
            <person name="Darby A.C."/>
            <person name="Makepeace B.L."/>
        </authorList>
    </citation>
    <scope>NUCLEOTIDE SEQUENCE [LARGE SCALE GENOMIC DNA]</scope>
    <source>
        <strain evidence="3">UoL-UT</strain>
    </source>
</reference>
<feature type="non-terminal residue" evidence="3">
    <location>
        <position position="1"/>
    </location>
</feature>
<dbReference type="GO" id="GO:0005758">
    <property type="term" value="C:mitochondrial intermembrane space"/>
    <property type="evidence" value="ECO:0007669"/>
    <property type="project" value="UniProtKB-SubCell"/>
</dbReference>
<dbReference type="Proteomes" id="UP000288716">
    <property type="component" value="Unassembled WGS sequence"/>
</dbReference>
<dbReference type="InterPro" id="IPR001206">
    <property type="entry name" value="Diacylglycerol_kinase_cat_dom"/>
</dbReference>